<dbReference type="Pfam" id="PF00990">
    <property type="entry name" value="GGDEF"/>
    <property type="match status" value="1"/>
</dbReference>
<dbReference type="SUPFAM" id="SSF48452">
    <property type="entry name" value="TPR-like"/>
    <property type="match status" value="1"/>
</dbReference>
<gene>
    <name evidence="5" type="ORF">G7087_15200</name>
</gene>
<dbReference type="PANTHER" id="PTHR45138">
    <property type="entry name" value="REGULATORY COMPONENTS OF SENSORY TRANSDUCTION SYSTEM"/>
    <property type="match status" value="1"/>
</dbReference>
<feature type="domain" description="GGDEF" evidence="4">
    <location>
        <begin position="469"/>
        <end position="604"/>
    </location>
</feature>
<comment type="caution">
    <text evidence="5">The sequence shown here is derived from an EMBL/GenBank/DDBJ whole genome shotgun (WGS) entry which is preliminary data.</text>
</comment>
<dbReference type="PROSITE" id="PS50887">
    <property type="entry name" value="GGDEF"/>
    <property type="match status" value="1"/>
</dbReference>
<evidence type="ECO:0000256" key="3">
    <source>
        <dbReference type="PROSITE-ProRule" id="PRU00339"/>
    </source>
</evidence>
<evidence type="ECO:0000259" key="4">
    <source>
        <dbReference type="PROSITE" id="PS50887"/>
    </source>
</evidence>
<dbReference type="InterPro" id="IPR050469">
    <property type="entry name" value="Diguanylate_Cyclase"/>
</dbReference>
<dbReference type="SUPFAM" id="SSF55073">
    <property type="entry name" value="Nucleotide cyclase"/>
    <property type="match status" value="1"/>
</dbReference>
<name>A0ABX0HXK7_9BURK</name>
<organism evidence="5 6">
    <name type="scientific">Rubrivivax benzoatilyticus</name>
    <dbReference type="NCBI Taxonomy" id="316997"/>
    <lineage>
        <taxon>Bacteria</taxon>
        <taxon>Pseudomonadati</taxon>
        <taxon>Pseudomonadota</taxon>
        <taxon>Betaproteobacteria</taxon>
        <taxon>Burkholderiales</taxon>
        <taxon>Sphaerotilaceae</taxon>
        <taxon>Rubrivivax</taxon>
    </lineage>
</organism>
<keyword evidence="6" id="KW-1185">Reference proteome</keyword>
<dbReference type="InterPro" id="IPR029787">
    <property type="entry name" value="Nucleotide_cyclase"/>
</dbReference>
<protein>
    <recommendedName>
        <fullName evidence="1">diguanylate cyclase</fullName>
        <ecNumber evidence="1">2.7.7.65</ecNumber>
    </recommendedName>
</protein>
<accession>A0ABX0HXK7</accession>
<dbReference type="PROSITE" id="PS50005">
    <property type="entry name" value="TPR"/>
    <property type="match status" value="1"/>
</dbReference>
<proteinExistence type="predicted"/>
<reference evidence="5 6" key="1">
    <citation type="submission" date="2020-03" db="EMBL/GenBank/DDBJ databases">
        <title>Rubrivivax benzoatilyticus JA2 (sequenced after 10 years sub-culturing).</title>
        <authorList>
            <person name="Gupta D."/>
            <person name="Chintalapati S."/>
            <person name="Chintalapati V.R."/>
        </authorList>
    </citation>
    <scope>NUCLEOTIDE SEQUENCE [LARGE SCALE GENOMIC DNA]</scope>
    <source>
        <strain evidence="5 6">JA2-Mal</strain>
    </source>
</reference>
<dbReference type="Gene3D" id="1.25.40.10">
    <property type="entry name" value="Tetratricopeptide repeat domain"/>
    <property type="match status" value="2"/>
</dbReference>
<dbReference type="InterPro" id="IPR043128">
    <property type="entry name" value="Rev_trsase/Diguanyl_cyclase"/>
</dbReference>
<dbReference type="CDD" id="cd01949">
    <property type="entry name" value="GGDEF"/>
    <property type="match status" value="1"/>
</dbReference>
<dbReference type="Gene3D" id="3.30.70.270">
    <property type="match status" value="1"/>
</dbReference>
<dbReference type="InterPro" id="IPR000160">
    <property type="entry name" value="GGDEF_dom"/>
</dbReference>
<dbReference type="EC" id="2.7.7.65" evidence="1"/>
<evidence type="ECO:0000256" key="1">
    <source>
        <dbReference type="ARBA" id="ARBA00012528"/>
    </source>
</evidence>
<dbReference type="SMART" id="SM00267">
    <property type="entry name" value="GGDEF"/>
    <property type="match status" value="1"/>
</dbReference>
<evidence type="ECO:0000313" key="5">
    <source>
        <dbReference type="EMBL" id="NHK99728.1"/>
    </source>
</evidence>
<dbReference type="PANTHER" id="PTHR45138:SF9">
    <property type="entry name" value="DIGUANYLATE CYCLASE DGCM-RELATED"/>
    <property type="match status" value="1"/>
</dbReference>
<dbReference type="InterPro" id="IPR019734">
    <property type="entry name" value="TPR_rpt"/>
</dbReference>
<dbReference type="InterPro" id="IPR011990">
    <property type="entry name" value="TPR-like_helical_dom_sf"/>
</dbReference>
<sequence length="626" mass="69207">MPPEGRVGPEERVLDELLRADIARAPALRIERIDALRADPRWAAPPWQALLAVERCAASQGASPELLATLETRAGDSADPHLQVALLKCRQWAADHAGNPSDNYRYARQAWGLIDRLRLPTLAFRVARDYADEATYAGAVDDGLTAIGRALEIARLAGDAPREADALTTLAMIQGELGQHADALRNSDRALQLDPEISRSDDKLLARSALQIGAGQYDAARATLLRALELAEREGDAETRLAVRINLADVYYRTRRVQQTLDLTAELVVEADRMGIEYLKAYAWIGRGFALAAAGQMQAGTEAFDRGRVWFERGGQVGEVARALRDWAAMMARAGRWEQAYQASERAAELRERTQREAREKNASFLAAVLESSRKDLDIERLRHQSQTAELQLEAERLHRRTTIAVAAAVLLSTASLLFVHLRTRRVNHQLRDANAALDYESTHDPLTGAYNRRHFERFFAQRLARGGGRVLLVLLDIDHFKAINDRHGHACGDRALRETSRRLADCVRSDDCIVRWGGEEFLLFIDDPDDAEAERGFVLRLLDAVGARPIELDTARRQVTASIGFASIELVPDFDLDAALADIDSMLYRAKTGGRHRAVGRLHGGDEPVVLLPTPPTPVAGAVPA</sequence>
<feature type="repeat" description="TPR" evidence="3">
    <location>
        <begin position="164"/>
        <end position="197"/>
    </location>
</feature>
<keyword evidence="3" id="KW-0802">TPR repeat</keyword>
<dbReference type="EMBL" id="JAAOCD010000008">
    <property type="protein sequence ID" value="NHK99728.1"/>
    <property type="molecule type" value="Genomic_DNA"/>
</dbReference>
<dbReference type="Proteomes" id="UP000802098">
    <property type="component" value="Unassembled WGS sequence"/>
</dbReference>
<evidence type="ECO:0000256" key="2">
    <source>
        <dbReference type="ARBA" id="ARBA00034247"/>
    </source>
</evidence>
<comment type="catalytic activity">
    <reaction evidence="2">
        <text>2 GTP = 3',3'-c-di-GMP + 2 diphosphate</text>
        <dbReference type="Rhea" id="RHEA:24898"/>
        <dbReference type="ChEBI" id="CHEBI:33019"/>
        <dbReference type="ChEBI" id="CHEBI:37565"/>
        <dbReference type="ChEBI" id="CHEBI:58805"/>
        <dbReference type="EC" id="2.7.7.65"/>
    </reaction>
</comment>
<evidence type="ECO:0000313" key="6">
    <source>
        <dbReference type="Proteomes" id="UP000802098"/>
    </source>
</evidence>
<dbReference type="NCBIfam" id="TIGR00254">
    <property type="entry name" value="GGDEF"/>
    <property type="match status" value="1"/>
</dbReference>